<dbReference type="InterPro" id="IPR016024">
    <property type="entry name" value="ARM-type_fold"/>
</dbReference>
<evidence type="ECO:0008006" key="3">
    <source>
        <dbReference type="Google" id="ProtNLM"/>
    </source>
</evidence>
<dbReference type="InterPro" id="IPR011989">
    <property type="entry name" value="ARM-like"/>
</dbReference>
<proteinExistence type="predicted"/>
<dbReference type="SUPFAM" id="SSF48371">
    <property type="entry name" value="ARM repeat"/>
    <property type="match status" value="1"/>
</dbReference>
<dbReference type="AlphaFoldDB" id="A0A7W9ME13"/>
<accession>A0A7W9ME13</accession>
<organism evidence="1 2">
    <name type="scientific">Streptosporangium becharense</name>
    <dbReference type="NCBI Taxonomy" id="1816182"/>
    <lineage>
        <taxon>Bacteria</taxon>
        <taxon>Bacillati</taxon>
        <taxon>Actinomycetota</taxon>
        <taxon>Actinomycetes</taxon>
        <taxon>Streptosporangiales</taxon>
        <taxon>Streptosporangiaceae</taxon>
        <taxon>Streptosporangium</taxon>
    </lineage>
</organism>
<gene>
    <name evidence="1" type="ORF">F4562_000544</name>
</gene>
<evidence type="ECO:0000313" key="1">
    <source>
        <dbReference type="EMBL" id="MBB5817482.1"/>
    </source>
</evidence>
<name>A0A7W9ME13_9ACTN</name>
<reference evidence="1 2" key="1">
    <citation type="submission" date="2020-08" db="EMBL/GenBank/DDBJ databases">
        <title>Sequencing the genomes of 1000 actinobacteria strains.</title>
        <authorList>
            <person name="Klenk H.-P."/>
        </authorList>
    </citation>
    <scope>NUCLEOTIDE SEQUENCE [LARGE SCALE GENOMIC DNA]</scope>
    <source>
        <strain evidence="1 2">DSM 46887</strain>
    </source>
</reference>
<dbReference type="Gene3D" id="1.25.10.10">
    <property type="entry name" value="Leucine-rich Repeat Variant"/>
    <property type="match status" value="1"/>
</dbReference>
<comment type="caution">
    <text evidence="1">The sequence shown here is derived from an EMBL/GenBank/DDBJ whole genome shotgun (WGS) entry which is preliminary data.</text>
</comment>
<dbReference type="Proteomes" id="UP000540685">
    <property type="component" value="Unassembled WGS sequence"/>
</dbReference>
<dbReference type="RefSeq" id="WP_184540630.1">
    <property type="nucleotide sequence ID" value="NZ_JACHMP010000001.1"/>
</dbReference>
<keyword evidence="2" id="KW-1185">Reference proteome</keyword>
<dbReference type="EMBL" id="JACHMP010000001">
    <property type="protein sequence ID" value="MBB5817482.1"/>
    <property type="molecule type" value="Genomic_DNA"/>
</dbReference>
<protein>
    <recommendedName>
        <fullName evidence="3">HEAT repeat domain-containing protein</fullName>
    </recommendedName>
</protein>
<evidence type="ECO:0000313" key="2">
    <source>
        <dbReference type="Proteomes" id="UP000540685"/>
    </source>
</evidence>
<sequence>MTGGAPPAAFDDLWAADRQRQNTAYESLMEVTSGPVPWAHDRWDEVVANLGHRDNHNRSIAAQILCNLAANDRTERILGDLDALVKVTRDERFVTARHSLQALWKIGLAGDAQRRAVVAALDQRYRECAAEKNGTLIRNDIIESLRRLYDAVGDPEVEATARALIELESDPKYRRKYARYWK</sequence>